<dbReference type="Proteomes" id="UP000254893">
    <property type="component" value="Unassembled WGS sequence"/>
</dbReference>
<dbReference type="InterPro" id="IPR032627">
    <property type="entry name" value="DUF4876"/>
</dbReference>
<name>A0A380CVM9_SPHSI</name>
<dbReference type="AlphaFoldDB" id="A0A380CVM9"/>
<sequence>MKTSVSTPYIKPFSSQADDQKTTYKYMKTKSILILLVVFSIFTACRKDYYAYTTVDYSFTIQYPEEYSKQLADSVKINLRNTITGATKEFVSDAQGRVSANGITPGVYTVTASKQVTAEEAEQLVGIREEIFCNGTIPTLRITESANSEIRLVGSQAGGFVIKEFYYAGSKTPSGTNYLYDGFIEIYNNSTGDLYADSLVIGNTKSASAAVYGFLPDKNNVYLAQAWMIPGNGTQHLVRPGESVVIAITAINHKTDPNGNPNSPANLGKGIADFETYFNPTGTNTRDTDNPDVPNMIHQFANTTAGFDWNIGINGAGLILFRDSQVAGYQTLTEPNVSGTTRYLQVPVKAVLDGVDCVGNSSITVDKKRIPETVDAGLTFVGSTYSGKSVIRKVKSRINNRAVLMDSNNSSTDFIVNDNPTPKTIAQ</sequence>
<evidence type="ECO:0008006" key="3">
    <source>
        <dbReference type="Google" id="ProtNLM"/>
    </source>
</evidence>
<dbReference type="Pfam" id="PF16215">
    <property type="entry name" value="DUF4876"/>
    <property type="match status" value="1"/>
</dbReference>
<evidence type="ECO:0000313" key="2">
    <source>
        <dbReference type="Proteomes" id="UP000254893"/>
    </source>
</evidence>
<evidence type="ECO:0000313" key="1">
    <source>
        <dbReference type="EMBL" id="SUJ30333.1"/>
    </source>
</evidence>
<organism evidence="1 2">
    <name type="scientific">Sphingobacterium spiritivorum</name>
    <name type="common">Flavobacterium spiritivorum</name>
    <dbReference type="NCBI Taxonomy" id="258"/>
    <lineage>
        <taxon>Bacteria</taxon>
        <taxon>Pseudomonadati</taxon>
        <taxon>Bacteroidota</taxon>
        <taxon>Sphingobacteriia</taxon>
        <taxon>Sphingobacteriales</taxon>
        <taxon>Sphingobacteriaceae</taxon>
        <taxon>Sphingobacterium</taxon>
    </lineage>
</organism>
<dbReference type="RefSeq" id="WP_115171861.1">
    <property type="nucleotide sequence ID" value="NZ_UGYW01000002.1"/>
</dbReference>
<reference evidence="1 2" key="1">
    <citation type="submission" date="2018-06" db="EMBL/GenBank/DDBJ databases">
        <authorList>
            <consortium name="Pathogen Informatics"/>
            <person name="Doyle S."/>
        </authorList>
    </citation>
    <scope>NUCLEOTIDE SEQUENCE [LARGE SCALE GENOMIC DNA]</scope>
    <source>
        <strain evidence="1 2">NCTC11388</strain>
    </source>
</reference>
<dbReference type="EMBL" id="UGYW01000002">
    <property type="protein sequence ID" value="SUJ30333.1"/>
    <property type="molecule type" value="Genomic_DNA"/>
</dbReference>
<accession>A0A380CVM9</accession>
<protein>
    <recommendedName>
        <fullName evidence="3">DUF4876 domain-containing protein</fullName>
    </recommendedName>
</protein>
<gene>
    <name evidence="1" type="ORF">NCTC11388_04752</name>
</gene>
<proteinExistence type="predicted"/>